<comment type="similarity">
    <text evidence="2">Belongs to the COMM domain-containing protein 5 family.</text>
</comment>
<evidence type="ECO:0000313" key="5">
    <source>
        <dbReference type="EMBL" id="PIK35782.1"/>
    </source>
</evidence>
<dbReference type="PANTHER" id="PTHR15666:SF1">
    <property type="entry name" value="COMM DOMAIN-CONTAINING PROTEIN 5"/>
    <property type="match status" value="1"/>
</dbReference>
<evidence type="ECO:0000256" key="3">
    <source>
        <dbReference type="SAM" id="MobiDB-lite"/>
    </source>
</evidence>
<evidence type="ECO:0000256" key="1">
    <source>
        <dbReference type="ARBA" id="ARBA00016556"/>
    </source>
</evidence>
<dbReference type="GO" id="GO:0005634">
    <property type="term" value="C:nucleus"/>
    <property type="evidence" value="ECO:0007669"/>
    <property type="project" value="TreeGrafter"/>
</dbReference>
<dbReference type="EMBL" id="MRZV01001814">
    <property type="protein sequence ID" value="PIK35782.1"/>
    <property type="molecule type" value="Genomic_DNA"/>
</dbReference>
<keyword evidence="6" id="KW-1185">Reference proteome</keyword>
<dbReference type="Proteomes" id="UP000230750">
    <property type="component" value="Unassembled WGS sequence"/>
</dbReference>
<protein>
    <recommendedName>
        <fullName evidence="1">COMM domain-containing protein 5</fullName>
    </recommendedName>
</protein>
<evidence type="ECO:0000256" key="2">
    <source>
        <dbReference type="ARBA" id="ARBA00093452"/>
    </source>
</evidence>
<sequence>MSSQTRTPMSGGGKFKDESRTPIWGIRTPLEVKVMAKSLKDVKKPIFRKLLKAVVSYIETSELAADFFSSLSQEANIPHETLAAIFSGLLSLLKSAFRVPVASLKQEAFKSDLQSIRLHEEFIDDLISAVYGAKRSSIDEMIAKPSSRLPALQQCRWRVDVAISNSALSRVLEPTVFMEFTLSNGSIKKVEVPVSKFHELRYSVSSVLKEMEELEKRSILKIQD</sequence>
<dbReference type="Pfam" id="PF07258">
    <property type="entry name" value="COMM_domain"/>
    <property type="match status" value="1"/>
</dbReference>
<comment type="caution">
    <text evidence="5">The sequence shown here is derived from an EMBL/GenBank/DDBJ whole genome shotgun (WGS) entry which is preliminary data.</text>
</comment>
<gene>
    <name evidence="5" type="ORF">BSL78_27388</name>
</gene>
<dbReference type="PANTHER" id="PTHR15666">
    <property type="entry name" value="COMM DOMAIN CONTAINING PROTEIN 5"/>
    <property type="match status" value="1"/>
</dbReference>
<proteinExistence type="inferred from homology"/>
<dbReference type="InterPro" id="IPR037357">
    <property type="entry name" value="COMMD5"/>
</dbReference>
<dbReference type="OrthoDB" id="203754at2759"/>
<dbReference type="PROSITE" id="PS51269">
    <property type="entry name" value="COMM"/>
    <property type="match status" value="1"/>
</dbReference>
<organism evidence="5 6">
    <name type="scientific">Stichopus japonicus</name>
    <name type="common">Sea cucumber</name>
    <dbReference type="NCBI Taxonomy" id="307972"/>
    <lineage>
        <taxon>Eukaryota</taxon>
        <taxon>Metazoa</taxon>
        <taxon>Echinodermata</taxon>
        <taxon>Eleutherozoa</taxon>
        <taxon>Echinozoa</taxon>
        <taxon>Holothuroidea</taxon>
        <taxon>Aspidochirotacea</taxon>
        <taxon>Aspidochirotida</taxon>
        <taxon>Stichopodidae</taxon>
        <taxon>Apostichopus</taxon>
    </lineage>
</organism>
<reference evidence="5 6" key="1">
    <citation type="journal article" date="2017" name="PLoS Biol.">
        <title>The sea cucumber genome provides insights into morphological evolution and visceral regeneration.</title>
        <authorList>
            <person name="Zhang X."/>
            <person name="Sun L."/>
            <person name="Yuan J."/>
            <person name="Sun Y."/>
            <person name="Gao Y."/>
            <person name="Zhang L."/>
            <person name="Li S."/>
            <person name="Dai H."/>
            <person name="Hamel J.F."/>
            <person name="Liu C."/>
            <person name="Yu Y."/>
            <person name="Liu S."/>
            <person name="Lin W."/>
            <person name="Guo K."/>
            <person name="Jin S."/>
            <person name="Xu P."/>
            <person name="Storey K.B."/>
            <person name="Huan P."/>
            <person name="Zhang T."/>
            <person name="Zhou Y."/>
            <person name="Zhang J."/>
            <person name="Lin C."/>
            <person name="Li X."/>
            <person name="Xing L."/>
            <person name="Huo D."/>
            <person name="Sun M."/>
            <person name="Wang L."/>
            <person name="Mercier A."/>
            <person name="Li F."/>
            <person name="Yang H."/>
            <person name="Xiang J."/>
        </authorList>
    </citation>
    <scope>NUCLEOTIDE SEQUENCE [LARGE SCALE GENOMIC DNA]</scope>
    <source>
        <strain evidence="5">Shaxun</strain>
        <tissue evidence="5">Muscle</tissue>
    </source>
</reference>
<feature type="region of interest" description="Disordered" evidence="3">
    <location>
        <begin position="1"/>
        <end position="20"/>
    </location>
</feature>
<evidence type="ECO:0000259" key="4">
    <source>
        <dbReference type="PROSITE" id="PS51269"/>
    </source>
</evidence>
<dbReference type="InterPro" id="IPR017920">
    <property type="entry name" value="COMM"/>
</dbReference>
<name>A0A2G8JJ57_STIJA</name>
<dbReference type="AlphaFoldDB" id="A0A2G8JJ57"/>
<dbReference type="STRING" id="307972.A0A2G8JJ57"/>
<dbReference type="SMR" id="A0A2G8JJ57"/>
<accession>A0A2G8JJ57</accession>
<feature type="domain" description="COMM" evidence="4">
    <location>
        <begin position="151"/>
        <end position="215"/>
    </location>
</feature>
<evidence type="ECO:0000313" key="6">
    <source>
        <dbReference type="Proteomes" id="UP000230750"/>
    </source>
</evidence>